<dbReference type="EMBL" id="CAXLJM020000007">
    <property type="protein sequence ID" value="CAL8073793.1"/>
    <property type="molecule type" value="Genomic_DNA"/>
</dbReference>
<dbReference type="Gene3D" id="3.60.130.10">
    <property type="entry name" value="Clavaminate synthase-like"/>
    <property type="match status" value="1"/>
</dbReference>
<dbReference type="InterPro" id="IPR038492">
    <property type="entry name" value="GBBH-like_N_sf"/>
</dbReference>
<evidence type="ECO:0000259" key="10">
    <source>
        <dbReference type="Pfam" id="PF06155"/>
    </source>
</evidence>
<dbReference type="PANTHER" id="PTHR10696">
    <property type="entry name" value="GAMMA-BUTYROBETAINE HYDROXYLASE-RELATED"/>
    <property type="match status" value="1"/>
</dbReference>
<dbReference type="CDD" id="cd00250">
    <property type="entry name" value="CAS_like"/>
    <property type="match status" value="1"/>
</dbReference>
<dbReference type="Pfam" id="PF02668">
    <property type="entry name" value="TauD"/>
    <property type="match status" value="1"/>
</dbReference>
<dbReference type="InterPro" id="IPR050411">
    <property type="entry name" value="AlphaKG_dependent_hydroxylases"/>
</dbReference>
<keyword evidence="4" id="KW-0479">Metal-binding</keyword>
<dbReference type="Pfam" id="PF06155">
    <property type="entry name" value="GBBH-like_N"/>
    <property type="match status" value="1"/>
</dbReference>
<keyword evidence="6" id="KW-0223">Dioxygenase</keyword>
<dbReference type="InterPro" id="IPR010376">
    <property type="entry name" value="GBBH-like_N"/>
</dbReference>
<gene>
    <name evidence="11" type="ORF">ODALV1_LOCUS2709</name>
</gene>
<sequence>MKRILFTTQFWKGSRNYPQNISSLSTQVKVKPNYLNGFLLQRNYSIKATGLDAGSETVQVEFSDGSKFDYPSVYLQDNCTCPSCYHPSSQSRLRKLTELDLNNKVSTIKTLPDGNGVECKWMDGHTALFSEEWLKARRFTDDNIKIRKTTPRDNPRLAGSDVTFPRDSFKAMLSDDQKLLEMLQTFSKTGIYMLEGTPLEVGQLRKLGDKIGFIRLTHYGYEFTVKSEPNAVNLAYTSARLGVHTDLPYYVYPPGVQLLHCIRQYAGNEGGQSHLVDAFRVALQMKEKYPEKYKILCEVPVEFFDVGTDYTSFFKVHHSPTFVLNPENGSMVRVVYSNQVLSSYMPLQQELVKPVYEALKTFTDLCYKPENLIEFKLKEGEVLIFDNWRFLHGREGFDISKGHRHLEGCYIDWDEIYSRIRVIENSQRK</sequence>
<evidence type="ECO:0000259" key="9">
    <source>
        <dbReference type="Pfam" id="PF02668"/>
    </source>
</evidence>
<dbReference type="Gene3D" id="3.30.2020.30">
    <property type="match status" value="1"/>
</dbReference>
<evidence type="ECO:0000256" key="6">
    <source>
        <dbReference type="ARBA" id="ARBA00022964"/>
    </source>
</evidence>
<evidence type="ECO:0000256" key="4">
    <source>
        <dbReference type="ARBA" id="ARBA00022723"/>
    </source>
</evidence>
<reference evidence="11 12" key="1">
    <citation type="submission" date="2024-08" db="EMBL/GenBank/DDBJ databases">
        <authorList>
            <person name="Cucini C."/>
            <person name="Frati F."/>
        </authorList>
    </citation>
    <scope>NUCLEOTIDE SEQUENCE [LARGE SCALE GENOMIC DNA]</scope>
</reference>
<evidence type="ECO:0008006" key="13">
    <source>
        <dbReference type="Google" id="ProtNLM"/>
    </source>
</evidence>
<evidence type="ECO:0000256" key="2">
    <source>
        <dbReference type="ARBA" id="ARBA00005022"/>
    </source>
</evidence>
<dbReference type="InterPro" id="IPR042098">
    <property type="entry name" value="TauD-like_sf"/>
</dbReference>
<dbReference type="InterPro" id="IPR003819">
    <property type="entry name" value="TauD/TfdA-like"/>
</dbReference>
<evidence type="ECO:0000313" key="12">
    <source>
        <dbReference type="Proteomes" id="UP001642540"/>
    </source>
</evidence>
<keyword evidence="7" id="KW-0560">Oxidoreductase</keyword>
<comment type="similarity">
    <text evidence="3">Belongs to the gamma-BBH/TMLD family.</text>
</comment>
<feature type="domain" description="TauD/TfdA-like" evidence="9">
    <location>
        <begin position="172"/>
        <end position="410"/>
    </location>
</feature>
<evidence type="ECO:0000313" key="11">
    <source>
        <dbReference type="EMBL" id="CAL8073793.1"/>
    </source>
</evidence>
<comment type="caution">
    <text evidence="11">The sequence shown here is derived from an EMBL/GenBank/DDBJ whole genome shotgun (WGS) entry which is preliminary data.</text>
</comment>
<evidence type="ECO:0000256" key="5">
    <source>
        <dbReference type="ARBA" id="ARBA00022873"/>
    </source>
</evidence>
<evidence type="ECO:0000256" key="1">
    <source>
        <dbReference type="ARBA" id="ARBA00001954"/>
    </source>
</evidence>
<keyword evidence="5" id="KW-0124">Carnitine biosynthesis</keyword>
<evidence type="ECO:0000256" key="7">
    <source>
        <dbReference type="ARBA" id="ARBA00023002"/>
    </source>
</evidence>
<organism evidence="11 12">
    <name type="scientific">Orchesella dallaii</name>
    <dbReference type="NCBI Taxonomy" id="48710"/>
    <lineage>
        <taxon>Eukaryota</taxon>
        <taxon>Metazoa</taxon>
        <taxon>Ecdysozoa</taxon>
        <taxon>Arthropoda</taxon>
        <taxon>Hexapoda</taxon>
        <taxon>Collembola</taxon>
        <taxon>Entomobryomorpha</taxon>
        <taxon>Entomobryoidea</taxon>
        <taxon>Orchesellidae</taxon>
        <taxon>Orchesellinae</taxon>
        <taxon>Orchesella</taxon>
    </lineage>
</organism>
<evidence type="ECO:0000256" key="3">
    <source>
        <dbReference type="ARBA" id="ARBA00008654"/>
    </source>
</evidence>
<proteinExistence type="inferred from homology"/>
<evidence type="ECO:0000256" key="8">
    <source>
        <dbReference type="ARBA" id="ARBA00023004"/>
    </source>
</evidence>
<name>A0ABP1PTU8_9HEXA</name>
<dbReference type="PANTHER" id="PTHR10696:SF33">
    <property type="entry name" value="GAMMA-BUTYROBETAINE DIOXYGENASE"/>
    <property type="match status" value="1"/>
</dbReference>
<feature type="domain" description="Gamma-butyrobetaine hydroxylase-like N-terminal" evidence="10">
    <location>
        <begin position="53"/>
        <end position="134"/>
    </location>
</feature>
<dbReference type="Proteomes" id="UP001642540">
    <property type="component" value="Unassembled WGS sequence"/>
</dbReference>
<dbReference type="SUPFAM" id="SSF51197">
    <property type="entry name" value="Clavaminate synthase-like"/>
    <property type="match status" value="1"/>
</dbReference>
<comment type="pathway">
    <text evidence="2">Amine and polyamine biosynthesis; carnitine biosynthesis.</text>
</comment>
<keyword evidence="8" id="KW-0408">Iron</keyword>
<comment type="cofactor">
    <cofactor evidence="1">
        <name>Fe(2+)</name>
        <dbReference type="ChEBI" id="CHEBI:29033"/>
    </cofactor>
</comment>
<accession>A0ABP1PTU8</accession>
<protein>
    <recommendedName>
        <fullName evidence="13">Gamma-butyrobetaine dioxygenase</fullName>
    </recommendedName>
</protein>
<keyword evidence="12" id="KW-1185">Reference proteome</keyword>